<keyword evidence="2" id="KW-0812">Transmembrane</keyword>
<comment type="caution">
    <text evidence="3">The sequence shown here is derived from an EMBL/GenBank/DDBJ whole genome shotgun (WGS) entry which is preliminary data.</text>
</comment>
<name>A0AAV8WU61_9CUCU</name>
<evidence type="ECO:0000313" key="3">
    <source>
        <dbReference type="EMBL" id="KAJ8930058.1"/>
    </source>
</evidence>
<dbReference type="Proteomes" id="UP001162156">
    <property type="component" value="Unassembled WGS sequence"/>
</dbReference>
<feature type="transmembrane region" description="Helical" evidence="2">
    <location>
        <begin position="169"/>
        <end position="186"/>
    </location>
</feature>
<sequence>MAVPFNMPEDQNEVEVIINQLQSLLTKLQAAIRRSRVANPQNSSPSQAATSRVRSGTSNRVRTRDEEAPSTSISSANFPDLLNNLAWLAAASQDVASSSSQLPANSVSRSPRRRTSSESSCCEETKISITAIVNHGTIQDWNQIEGSDDSEPESVSADGLLSKFVPGPVSAPLWTAMICFVGWHLFRAR</sequence>
<keyword evidence="2" id="KW-1133">Transmembrane helix</keyword>
<feature type="region of interest" description="Disordered" evidence="1">
    <location>
        <begin position="99"/>
        <end position="120"/>
    </location>
</feature>
<evidence type="ECO:0000256" key="2">
    <source>
        <dbReference type="SAM" id="Phobius"/>
    </source>
</evidence>
<feature type="compositionally biased region" description="Polar residues" evidence="1">
    <location>
        <begin position="38"/>
        <end position="60"/>
    </location>
</feature>
<feature type="region of interest" description="Disordered" evidence="1">
    <location>
        <begin position="36"/>
        <end position="75"/>
    </location>
</feature>
<keyword evidence="4" id="KW-1185">Reference proteome</keyword>
<proteinExistence type="predicted"/>
<accession>A0AAV8WU61</accession>
<keyword evidence="2" id="KW-0472">Membrane</keyword>
<evidence type="ECO:0000256" key="1">
    <source>
        <dbReference type="SAM" id="MobiDB-lite"/>
    </source>
</evidence>
<evidence type="ECO:0000313" key="4">
    <source>
        <dbReference type="Proteomes" id="UP001162156"/>
    </source>
</evidence>
<dbReference type="EMBL" id="JANEYF010004805">
    <property type="protein sequence ID" value="KAJ8930058.1"/>
    <property type="molecule type" value="Genomic_DNA"/>
</dbReference>
<feature type="compositionally biased region" description="Low complexity" evidence="1">
    <location>
        <begin position="99"/>
        <end position="109"/>
    </location>
</feature>
<reference evidence="3" key="1">
    <citation type="journal article" date="2023" name="Insect Mol. Biol.">
        <title>Genome sequencing provides insights into the evolution of gene families encoding plant cell wall-degrading enzymes in longhorned beetles.</title>
        <authorList>
            <person name="Shin N.R."/>
            <person name="Okamura Y."/>
            <person name="Kirsch R."/>
            <person name="Pauchet Y."/>
        </authorList>
    </citation>
    <scope>NUCLEOTIDE SEQUENCE</scope>
    <source>
        <strain evidence="3">RBIC_L_NR</strain>
    </source>
</reference>
<protein>
    <submittedName>
        <fullName evidence="3">Uncharacterized protein</fullName>
    </submittedName>
</protein>
<organism evidence="3 4">
    <name type="scientific">Rhamnusium bicolor</name>
    <dbReference type="NCBI Taxonomy" id="1586634"/>
    <lineage>
        <taxon>Eukaryota</taxon>
        <taxon>Metazoa</taxon>
        <taxon>Ecdysozoa</taxon>
        <taxon>Arthropoda</taxon>
        <taxon>Hexapoda</taxon>
        <taxon>Insecta</taxon>
        <taxon>Pterygota</taxon>
        <taxon>Neoptera</taxon>
        <taxon>Endopterygota</taxon>
        <taxon>Coleoptera</taxon>
        <taxon>Polyphaga</taxon>
        <taxon>Cucujiformia</taxon>
        <taxon>Chrysomeloidea</taxon>
        <taxon>Cerambycidae</taxon>
        <taxon>Lepturinae</taxon>
        <taxon>Rhagiini</taxon>
        <taxon>Rhamnusium</taxon>
    </lineage>
</organism>
<gene>
    <name evidence="3" type="ORF">NQ314_017223</name>
</gene>
<dbReference type="AlphaFoldDB" id="A0AAV8WU61"/>